<dbReference type="RefSeq" id="WP_181739588.1">
    <property type="nucleotide sequence ID" value="NZ_JACEOL010000027.1"/>
</dbReference>
<proteinExistence type="inferred from homology"/>
<feature type="region of interest" description="Disordered" evidence="5">
    <location>
        <begin position="440"/>
        <end position="464"/>
    </location>
</feature>
<gene>
    <name evidence="7" type="ORF">H2C83_07955</name>
</gene>
<dbReference type="PANTHER" id="PTHR11699">
    <property type="entry name" value="ALDEHYDE DEHYDROGENASE-RELATED"/>
    <property type="match status" value="1"/>
</dbReference>
<name>A0A7W1XSA3_9BACL</name>
<dbReference type="InterPro" id="IPR016163">
    <property type="entry name" value="Ald_DH_C"/>
</dbReference>
<dbReference type="EMBL" id="JACEOL010000027">
    <property type="protein sequence ID" value="MBA4602250.1"/>
    <property type="molecule type" value="Genomic_DNA"/>
</dbReference>
<keyword evidence="2 4" id="KW-0560">Oxidoreductase</keyword>
<evidence type="ECO:0000256" key="1">
    <source>
        <dbReference type="ARBA" id="ARBA00009986"/>
    </source>
</evidence>
<comment type="caution">
    <text evidence="7">The sequence shown here is derived from an EMBL/GenBank/DDBJ whole genome shotgun (WGS) entry which is preliminary data.</text>
</comment>
<dbReference type="AlphaFoldDB" id="A0A7W1XSA3"/>
<dbReference type="FunFam" id="3.40.605.10:FF:000007">
    <property type="entry name" value="NAD/NADP-dependent betaine aldehyde dehydrogenase"/>
    <property type="match status" value="1"/>
</dbReference>
<dbReference type="Gene3D" id="3.40.605.10">
    <property type="entry name" value="Aldehyde Dehydrogenase, Chain A, domain 1"/>
    <property type="match status" value="1"/>
</dbReference>
<reference evidence="7 8" key="1">
    <citation type="submission" date="2020-07" db="EMBL/GenBank/DDBJ databases">
        <title>Thermoactinomyces phylogeny.</title>
        <authorList>
            <person name="Dunlap C."/>
        </authorList>
    </citation>
    <scope>NUCLEOTIDE SEQUENCE [LARGE SCALE GENOMIC DNA]</scope>
    <source>
        <strain evidence="7 8">AMNI-1</strain>
    </source>
</reference>
<evidence type="ECO:0000256" key="5">
    <source>
        <dbReference type="SAM" id="MobiDB-lite"/>
    </source>
</evidence>
<evidence type="ECO:0000259" key="6">
    <source>
        <dbReference type="Pfam" id="PF00171"/>
    </source>
</evidence>
<dbReference type="PROSITE" id="PS00687">
    <property type="entry name" value="ALDEHYDE_DEHYDR_GLU"/>
    <property type="match status" value="1"/>
</dbReference>
<sequence>MRYDNYIGGVWKKPAGGEYTPNRNPHDPEEILGHFAASTAEDVREAVSSAKKAFPSWKKLSFPERAAYLKKAAEIIRGKAGQIARDLTREEGKTLVEASGETLRAVSILEFFASEAFQPVGEVIPSVSEQTFLFTKREPLGAVGLITPWNFPIAIPVWKMAPALLYGNTVVIKPAELTPMSVYHVIDAFHKAGIPKGVVNCVFGTGSVVGSEIVQNSEIKAISFTGSNLVGRSIQERAAMQGKKVQLELGGKNPLIVLDDADLDKAVEIAISGAFRSTGQKCTATSRIMVDAKVYKAFRDRLVKKTKMLKVGNPLKPDTFMGPCASRGQCDQVLEMIEAGKKEADLLVGGEIPPKPELVRGFYVQPSIFENVPRDARIAREEIFGPVISLFQVNGYDEAIELANDTFFGLSASICTNNLTLARRFVDEIEAGMVHINSETAGAEPQAPFGGGKGSGNGSREQGKAAAEFYTQLKTVYMDPI</sequence>
<dbReference type="GO" id="GO:0016620">
    <property type="term" value="F:oxidoreductase activity, acting on the aldehyde or oxo group of donors, NAD or NADP as acceptor"/>
    <property type="evidence" value="ECO:0007669"/>
    <property type="project" value="InterPro"/>
</dbReference>
<evidence type="ECO:0000313" key="7">
    <source>
        <dbReference type="EMBL" id="MBA4602250.1"/>
    </source>
</evidence>
<evidence type="ECO:0000256" key="3">
    <source>
        <dbReference type="PROSITE-ProRule" id="PRU10007"/>
    </source>
</evidence>
<dbReference type="FunFam" id="3.40.309.10:FF:000012">
    <property type="entry name" value="Betaine aldehyde dehydrogenase"/>
    <property type="match status" value="1"/>
</dbReference>
<dbReference type="InterPro" id="IPR016161">
    <property type="entry name" value="Ald_DH/histidinol_DH"/>
</dbReference>
<keyword evidence="8" id="KW-1185">Reference proteome</keyword>
<evidence type="ECO:0000313" key="8">
    <source>
        <dbReference type="Proteomes" id="UP000538292"/>
    </source>
</evidence>
<organism evidence="7 8">
    <name type="scientific">Thermoactinomyces mirandus</name>
    <dbReference type="NCBI Taxonomy" id="2756294"/>
    <lineage>
        <taxon>Bacteria</taxon>
        <taxon>Bacillati</taxon>
        <taxon>Bacillota</taxon>
        <taxon>Bacilli</taxon>
        <taxon>Bacillales</taxon>
        <taxon>Thermoactinomycetaceae</taxon>
        <taxon>Thermoactinomyces</taxon>
    </lineage>
</organism>
<feature type="domain" description="Aldehyde dehydrogenase" evidence="6">
    <location>
        <begin position="11"/>
        <end position="476"/>
    </location>
</feature>
<dbReference type="InterPro" id="IPR029510">
    <property type="entry name" value="Ald_DH_CS_GLU"/>
</dbReference>
<dbReference type="PROSITE" id="PS00070">
    <property type="entry name" value="ALDEHYDE_DEHYDR_CYS"/>
    <property type="match status" value="1"/>
</dbReference>
<dbReference type="Pfam" id="PF00171">
    <property type="entry name" value="Aldedh"/>
    <property type="match status" value="1"/>
</dbReference>
<comment type="similarity">
    <text evidence="1 4">Belongs to the aldehyde dehydrogenase family.</text>
</comment>
<dbReference type="Gene3D" id="3.40.309.10">
    <property type="entry name" value="Aldehyde Dehydrogenase, Chain A, domain 2"/>
    <property type="match status" value="1"/>
</dbReference>
<feature type="active site" evidence="3">
    <location>
        <position position="248"/>
    </location>
</feature>
<accession>A0A7W1XSA3</accession>
<dbReference type="InterPro" id="IPR015590">
    <property type="entry name" value="Aldehyde_DH_dom"/>
</dbReference>
<evidence type="ECO:0000256" key="2">
    <source>
        <dbReference type="ARBA" id="ARBA00023002"/>
    </source>
</evidence>
<dbReference type="SUPFAM" id="SSF53720">
    <property type="entry name" value="ALDH-like"/>
    <property type="match status" value="1"/>
</dbReference>
<dbReference type="InterPro" id="IPR016160">
    <property type="entry name" value="Ald_DH_CS_CYS"/>
</dbReference>
<dbReference type="Proteomes" id="UP000538292">
    <property type="component" value="Unassembled WGS sequence"/>
</dbReference>
<dbReference type="InterPro" id="IPR016162">
    <property type="entry name" value="Ald_DH_N"/>
</dbReference>
<evidence type="ECO:0000256" key="4">
    <source>
        <dbReference type="RuleBase" id="RU003345"/>
    </source>
</evidence>
<protein>
    <submittedName>
        <fullName evidence="7">Aldehyde dehydrogenase family protein</fullName>
    </submittedName>
</protein>